<name>A0A6S6W9Y6_9PLEO</name>
<feature type="region of interest" description="Disordered" evidence="1">
    <location>
        <begin position="78"/>
        <end position="112"/>
    </location>
</feature>
<gene>
    <name evidence="2" type="ORF">PTTW11_08484</name>
</gene>
<sequence>MSSPAAQFVYVPNLVGGQMLRLPVEQAEAESHSFTQQPIASPSLSSRYTRSASPTPSVESVQSTEVVCDDAEGEEALDCNWPAPVKPKAGTSVTPSVLQTGGPDLRVKTPKH</sequence>
<organism evidence="2 3">
    <name type="scientific">Pyrenophora teres f. teres</name>
    <dbReference type="NCBI Taxonomy" id="97479"/>
    <lineage>
        <taxon>Eukaryota</taxon>
        <taxon>Fungi</taxon>
        <taxon>Dikarya</taxon>
        <taxon>Ascomycota</taxon>
        <taxon>Pezizomycotina</taxon>
        <taxon>Dothideomycetes</taxon>
        <taxon>Pleosporomycetidae</taxon>
        <taxon>Pleosporales</taxon>
        <taxon>Pleosporineae</taxon>
        <taxon>Pleosporaceae</taxon>
        <taxon>Pyrenophora</taxon>
    </lineage>
</organism>
<reference evidence="2" key="1">
    <citation type="submission" date="2021-02" db="EMBL/GenBank/DDBJ databases">
        <authorList>
            <person name="Syme A R."/>
            <person name="Syme A R."/>
            <person name="Moolhuijzen P."/>
        </authorList>
    </citation>
    <scope>NUCLEOTIDE SEQUENCE</scope>
    <source>
        <strain evidence="2">W1-1</strain>
    </source>
</reference>
<evidence type="ECO:0000313" key="2">
    <source>
        <dbReference type="EMBL" id="CAE7199585.1"/>
    </source>
</evidence>
<dbReference type="Proteomes" id="UP000472372">
    <property type="component" value="Chromosome 8"/>
</dbReference>
<proteinExistence type="predicted"/>
<accession>A0A6S6W9Y6</accession>
<evidence type="ECO:0000256" key="1">
    <source>
        <dbReference type="SAM" id="MobiDB-lite"/>
    </source>
</evidence>
<dbReference type="AlphaFoldDB" id="A0A6S6W9Y6"/>
<feature type="region of interest" description="Disordered" evidence="1">
    <location>
        <begin position="27"/>
        <end position="63"/>
    </location>
</feature>
<evidence type="ECO:0000313" key="3">
    <source>
        <dbReference type="Proteomes" id="UP000472372"/>
    </source>
</evidence>
<protein>
    <submittedName>
        <fullName evidence="2">Uncharacterized protein</fullName>
    </submittedName>
</protein>
<dbReference type="EMBL" id="HG992984">
    <property type="protein sequence ID" value="CAE7199585.1"/>
    <property type="molecule type" value="Genomic_DNA"/>
</dbReference>
<feature type="compositionally biased region" description="Polar residues" evidence="1">
    <location>
        <begin position="32"/>
        <end position="63"/>
    </location>
</feature>